<dbReference type="CDD" id="cd08964">
    <property type="entry name" value="L-asparaginase_II"/>
    <property type="match status" value="1"/>
</dbReference>
<evidence type="ECO:0000256" key="1">
    <source>
        <dbReference type="ARBA" id="ARBA00010518"/>
    </source>
</evidence>
<dbReference type="PANTHER" id="PTHR11707:SF28">
    <property type="entry name" value="60 KDA LYSOPHOSPHOLIPASE"/>
    <property type="match status" value="1"/>
</dbReference>
<dbReference type="InterPro" id="IPR037152">
    <property type="entry name" value="L-asparaginase_N_sf"/>
</dbReference>
<dbReference type="PRINTS" id="PR00139">
    <property type="entry name" value="ASNGLNASE"/>
</dbReference>
<dbReference type="RefSeq" id="WP_224010997.1">
    <property type="nucleotide sequence ID" value="NZ_CAJZAF010000081.1"/>
</dbReference>
<reference evidence="5 6" key="1">
    <citation type="submission" date="2021-08" db="EMBL/GenBank/DDBJ databases">
        <authorList>
            <person name="Peeters C."/>
        </authorList>
    </citation>
    <scope>NUCLEOTIDE SEQUENCE [LARGE SCALE GENOMIC DNA]</scope>
    <source>
        <strain evidence="5 6">LMG 23994</strain>
    </source>
</reference>
<dbReference type="InterPro" id="IPR004550">
    <property type="entry name" value="AsnASE_II"/>
</dbReference>
<dbReference type="SUPFAM" id="SSF53774">
    <property type="entry name" value="Glutaminase/Asparaginase"/>
    <property type="match status" value="1"/>
</dbReference>
<proteinExistence type="inferred from homology"/>
<keyword evidence="6" id="KW-1185">Reference proteome</keyword>
<evidence type="ECO:0000259" key="3">
    <source>
        <dbReference type="Pfam" id="PF00710"/>
    </source>
</evidence>
<feature type="domain" description="L-asparaginase N-terminal" evidence="3">
    <location>
        <begin position="18"/>
        <end position="218"/>
    </location>
</feature>
<dbReference type="PROSITE" id="PS51732">
    <property type="entry name" value="ASN_GLN_ASE_3"/>
    <property type="match status" value="1"/>
</dbReference>
<dbReference type="PIRSF" id="PIRSF001220">
    <property type="entry name" value="L-ASNase_gatD"/>
    <property type="match status" value="1"/>
</dbReference>
<dbReference type="PIRSF" id="PIRSF500176">
    <property type="entry name" value="L_ASNase"/>
    <property type="match status" value="1"/>
</dbReference>
<keyword evidence="2" id="KW-0378">Hydrolase</keyword>
<feature type="domain" description="Asparaginase/glutaminase C-terminal" evidence="4">
    <location>
        <begin position="237"/>
        <end position="344"/>
    </location>
</feature>
<dbReference type="Proteomes" id="UP000701702">
    <property type="component" value="Unassembled WGS sequence"/>
</dbReference>
<evidence type="ECO:0000256" key="2">
    <source>
        <dbReference type="ARBA" id="ARBA00022801"/>
    </source>
</evidence>
<dbReference type="InterPro" id="IPR006034">
    <property type="entry name" value="Asparaginase/glutaminase-like"/>
</dbReference>
<dbReference type="Gene3D" id="3.40.50.40">
    <property type="match status" value="1"/>
</dbReference>
<dbReference type="Pfam" id="PF17763">
    <property type="entry name" value="Asparaginase_C"/>
    <property type="match status" value="1"/>
</dbReference>
<sequence>MMLATTVTRGTRDASKSRIAVIGTGGTFAMHARHPFDWVEYGESGIVHPIDALLETLGNLGDVSRDVEIVAIPFRTLGSTGITPRDWVDLATLIQSAAKQDASLTGFVVTHGTATLEETAWFLELTLDVGVPVVLTGAQRPANTAGSDAVANLRAALAVAKRPATVELGVVVVMDNYIFGAKDVSKGASFDLDAFEAVPYGPLGRVDADGSVKIHRTPLRNRISSSASLSFSGDLPRVDVVMSYAGADRVQIDACVAAGAKAIVSAGLPPGRPANAEFAGLEDAVKAGVVVVQSTRALRGVVPSQAFLRAKGILAGGDLSPQKARILLMVAMSRSMPRQAIQEWLLAA</sequence>
<accession>A0ABM8Y4H7</accession>
<dbReference type="Pfam" id="PF00710">
    <property type="entry name" value="Asparaginase"/>
    <property type="match status" value="1"/>
</dbReference>
<dbReference type="SFLD" id="SFLDS00057">
    <property type="entry name" value="Glutaminase/Asparaginase"/>
    <property type="match status" value="1"/>
</dbReference>
<name>A0ABM8Y4H7_9BURK</name>
<gene>
    <name evidence="5" type="ORF">LMG23994_07023</name>
</gene>
<evidence type="ECO:0000313" key="5">
    <source>
        <dbReference type="EMBL" id="CAG9187578.1"/>
    </source>
</evidence>
<dbReference type="SMART" id="SM00870">
    <property type="entry name" value="Asparaginase"/>
    <property type="match status" value="1"/>
</dbReference>
<evidence type="ECO:0000313" key="6">
    <source>
        <dbReference type="Proteomes" id="UP000701702"/>
    </source>
</evidence>
<comment type="similarity">
    <text evidence="1">Belongs to the asparaginase 1 family.</text>
</comment>
<evidence type="ECO:0000259" key="4">
    <source>
        <dbReference type="Pfam" id="PF17763"/>
    </source>
</evidence>
<dbReference type="InterPro" id="IPR027474">
    <property type="entry name" value="L-asparaginase_N"/>
</dbReference>
<organism evidence="5 6">
    <name type="scientific">Cupriavidus pinatubonensis</name>
    <dbReference type="NCBI Taxonomy" id="248026"/>
    <lineage>
        <taxon>Bacteria</taxon>
        <taxon>Pseudomonadati</taxon>
        <taxon>Pseudomonadota</taxon>
        <taxon>Betaproteobacteria</taxon>
        <taxon>Burkholderiales</taxon>
        <taxon>Burkholderiaceae</taxon>
        <taxon>Cupriavidus</taxon>
    </lineage>
</organism>
<dbReference type="InterPro" id="IPR027473">
    <property type="entry name" value="L-asparaginase_C"/>
</dbReference>
<dbReference type="InterPro" id="IPR036152">
    <property type="entry name" value="Asp/glu_Ase-like_sf"/>
</dbReference>
<dbReference type="Gene3D" id="3.40.50.1170">
    <property type="entry name" value="L-asparaginase, N-terminal domain"/>
    <property type="match status" value="1"/>
</dbReference>
<dbReference type="PANTHER" id="PTHR11707">
    <property type="entry name" value="L-ASPARAGINASE"/>
    <property type="match status" value="1"/>
</dbReference>
<comment type="caution">
    <text evidence="5">The sequence shown here is derived from an EMBL/GenBank/DDBJ whole genome shotgun (WGS) entry which is preliminary data.</text>
</comment>
<dbReference type="InterPro" id="IPR040919">
    <property type="entry name" value="Asparaginase_C"/>
</dbReference>
<protein>
    <recommendedName>
        <fullName evidence="7">Asparaginase</fullName>
    </recommendedName>
</protein>
<dbReference type="EMBL" id="CAJZAF010000081">
    <property type="protein sequence ID" value="CAG9187578.1"/>
    <property type="molecule type" value="Genomic_DNA"/>
</dbReference>
<evidence type="ECO:0008006" key="7">
    <source>
        <dbReference type="Google" id="ProtNLM"/>
    </source>
</evidence>